<evidence type="ECO:0000313" key="3">
    <source>
        <dbReference type="EMBL" id="ETL24262.1"/>
    </source>
</evidence>
<accession>W2FJP4</accession>
<dbReference type="Proteomes" id="UP000053236">
    <property type="component" value="Unassembled WGS sequence"/>
</dbReference>
<dbReference type="Proteomes" id="UP000053864">
    <property type="component" value="Unassembled WGS sequence"/>
</dbReference>
<reference evidence="3" key="2">
    <citation type="submission" date="2013-11" db="EMBL/GenBank/DDBJ databases">
        <title>The Genome Sequence of Phytophthora parasitica CJ05E6.</title>
        <authorList>
            <consortium name="The Broad Institute Genomics Platform"/>
            <person name="Russ C."/>
            <person name="Tyler B."/>
            <person name="Panabieres F."/>
            <person name="Shan W."/>
            <person name="Tripathy S."/>
            <person name="Grunwald N."/>
            <person name="Machado M."/>
            <person name="Johnson C.S."/>
            <person name="Arredondo F."/>
            <person name="Hong C."/>
            <person name="Coffey M."/>
            <person name="Young S.K."/>
            <person name="Zeng Q."/>
            <person name="Gargeya S."/>
            <person name="Fitzgerald M."/>
            <person name="Abouelleil A."/>
            <person name="Alvarado L."/>
            <person name="Chapman S.B."/>
            <person name="Gainer-Dewar J."/>
            <person name="Goldberg J."/>
            <person name="Griggs A."/>
            <person name="Gujja S."/>
            <person name="Hansen M."/>
            <person name="Howarth C."/>
            <person name="Imamovic A."/>
            <person name="Ireland A."/>
            <person name="Larimer J."/>
            <person name="McCowan C."/>
            <person name="Murphy C."/>
            <person name="Pearson M."/>
            <person name="Poon T.W."/>
            <person name="Priest M."/>
            <person name="Roberts A."/>
            <person name="Saif S."/>
            <person name="Shea T."/>
            <person name="Sykes S."/>
            <person name="Wortman J."/>
            <person name="Nusbaum C."/>
            <person name="Birren B."/>
        </authorList>
    </citation>
    <scope>NUCLEOTIDE SEQUENCE [LARGE SCALE GENOMIC DNA]</scope>
    <source>
        <strain evidence="3">CJ05E6</strain>
    </source>
</reference>
<feature type="compositionally biased region" description="Low complexity" evidence="1">
    <location>
        <begin position="24"/>
        <end position="33"/>
    </location>
</feature>
<feature type="region of interest" description="Disordered" evidence="1">
    <location>
        <begin position="20"/>
        <end position="56"/>
    </location>
</feature>
<name>W2FJP4_PHYNI</name>
<dbReference type="AlphaFoldDB" id="W2FJP4"/>
<evidence type="ECO:0000256" key="1">
    <source>
        <dbReference type="SAM" id="MobiDB-lite"/>
    </source>
</evidence>
<dbReference type="EMBL" id="KI689950">
    <property type="protein sequence ID" value="ETK70957.1"/>
    <property type="molecule type" value="Genomic_DNA"/>
</dbReference>
<gene>
    <name evidence="2" type="ORF">L915_21715</name>
    <name evidence="3" type="ORF">L916_21724</name>
</gene>
<reference evidence="2" key="1">
    <citation type="submission" date="2013-11" db="EMBL/GenBank/DDBJ databases">
        <title>The Genome Sequence of Phytophthora parasitica CJ02B3.</title>
        <authorList>
            <consortium name="The Broad Institute Genomics Platform"/>
            <person name="Russ C."/>
            <person name="Tyler B."/>
            <person name="Panabieres F."/>
            <person name="Shan W."/>
            <person name="Tripathy S."/>
            <person name="Grunwald N."/>
            <person name="Machado M."/>
            <person name="Johnson C.S."/>
            <person name="Arredondo F."/>
            <person name="Hong C."/>
            <person name="Coffey M."/>
            <person name="Young S.K."/>
            <person name="Zeng Q."/>
            <person name="Gargeya S."/>
            <person name="Fitzgerald M."/>
            <person name="Abouelleil A."/>
            <person name="Alvarado L."/>
            <person name="Chapman S.B."/>
            <person name="Gainer-Dewar J."/>
            <person name="Goldberg J."/>
            <person name="Griggs A."/>
            <person name="Gujja S."/>
            <person name="Hansen M."/>
            <person name="Howarth C."/>
            <person name="Imamovic A."/>
            <person name="Ireland A."/>
            <person name="Larimer J."/>
            <person name="McCowan C."/>
            <person name="Murphy C."/>
            <person name="Pearson M."/>
            <person name="Poon T.W."/>
            <person name="Priest M."/>
            <person name="Roberts A."/>
            <person name="Saif S."/>
            <person name="Shea T."/>
            <person name="Sykes S."/>
            <person name="Wortman J."/>
            <person name="Nusbaum C."/>
            <person name="Birren B."/>
        </authorList>
    </citation>
    <scope>NUCLEOTIDE SEQUENCE [LARGE SCALE GENOMIC DNA]</scope>
    <source>
        <strain evidence="2">CJ02B3</strain>
    </source>
</reference>
<evidence type="ECO:0000313" key="2">
    <source>
        <dbReference type="EMBL" id="ETK70957.1"/>
    </source>
</evidence>
<protein>
    <submittedName>
        <fullName evidence="2">Uncharacterized protein</fullName>
    </submittedName>
</protein>
<dbReference type="EMBL" id="KI676935">
    <property type="protein sequence ID" value="ETL24262.1"/>
    <property type="molecule type" value="Genomic_DNA"/>
</dbReference>
<proteinExistence type="predicted"/>
<sequence>MLYEFDRYVQKGHHQVLLAGTGGTSAADADASSGSGGADTPSPKRQDQNLDGELQW</sequence>
<organism evidence="2">
    <name type="scientific">Phytophthora nicotianae</name>
    <name type="common">Potato buckeye rot agent</name>
    <name type="synonym">Phytophthora parasitica</name>
    <dbReference type="NCBI Taxonomy" id="4792"/>
    <lineage>
        <taxon>Eukaryota</taxon>
        <taxon>Sar</taxon>
        <taxon>Stramenopiles</taxon>
        <taxon>Oomycota</taxon>
        <taxon>Peronosporomycetes</taxon>
        <taxon>Peronosporales</taxon>
        <taxon>Peronosporaceae</taxon>
        <taxon>Phytophthora</taxon>
    </lineage>
</organism>